<dbReference type="Proteomes" id="UP000440224">
    <property type="component" value="Unassembled WGS sequence"/>
</dbReference>
<keyword evidence="3" id="KW-1185">Reference proteome</keyword>
<feature type="region of interest" description="Disordered" evidence="1">
    <location>
        <begin position="188"/>
        <end position="226"/>
    </location>
</feature>
<organism evidence="2 3">
    <name type="scientific">Polyangium spumosum</name>
    <dbReference type="NCBI Taxonomy" id="889282"/>
    <lineage>
        <taxon>Bacteria</taxon>
        <taxon>Pseudomonadati</taxon>
        <taxon>Myxococcota</taxon>
        <taxon>Polyangia</taxon>
        <taxon>Polyangiales</taxon>
        <taxon>Polyangiaceae</taxon>
        <taxon>Polyangium</taxon>
    </lineage>
</organism>
<comment type="caution">
    <text evidence="2">The sequence shown here is derived from an EMBL/GenBank/DDBJ whole genome shotgun (WGS) entry which is preliminary data.</text>
</comment>
<dbReference type="RefSeq" id="WP_153820149.1">
    <property type="nucleotide sequence ID" value="NZ_WJIE01000004.1"/>
</dbReference>
<reference evidence="2 3" key="1">
    <citation type="submission" date="2019-10" db="EMBL/GenBank/DDBJ databases">
        <title>A soil myxobacterium in the family Polyangiaceae.</title>
        <authorList>
            <person name="Li Y."/>
            <person name="Wang J."/>
        </authorList>
    </citation>
    <scope>NUCLEOTIDE SEQUENCE [LARGE SCALE GENOMIC DNA]</scope>
    <source>
        <strain evidence="2 3">DSM 14734</strain>
    </source>
</reference>
<sequence length="461" mass="48387">MLATNAVPRRAAIRSKSRRTAVFAVALVTRLVAPLLGFVAFAAASAPASVSAAEPAATKVLAVHVEGPDAASVRADIEASLPDRITVATAKEFSAALKKAGQGKPLGAAMTNPKQRGKLVPKVQKAASSLGADAVLVGVVQKVRGEKKVHLVWVNADDAATPVDEAVSLKGSEDERRKGIAAAITSAVEQFAPPPPPEPTEEAAPPPSEEKPKEEESPERVRHQAGSSIITAEVGFEMGGRVFTYSDGISGNLRRYDVYGAPMAAAAIEVFPAAMTTIPVLRDLGITAGYARAFGLQSATEDGDPVGTVYQRITAALKYRIPISRPTGPVIGVLGGVRWQTFEIDAPTALRTQVPNVDYLAIRAGVDGWFPIGPVAAMVGFEWIEPLATGEVYERFSGPSVHGISATAGLAVRFESGLQVRLSGEYLRFFSGFDPVLGDAYVAGGALDQFFGVRLGLAYMD</sequence>
<dbReference type="EMBL" id="WJIE01000004">
    <property type="protein sequence ID" value="MRG93308.1"/>
    <property type="molecule type" value="Genomic_DNA"/>
</dbReference>
<name>A0A6N7PMR7_9BACT</name>
<evidence type="ECO:0000256" key="1">
    <source>
        <dbReference type="SAM" id="MobiDB-lite"/>
    </source>
</evidence>
<dbReference type="OrthoDB" id="5506901at2"/>
<evidence type="ECO:0000313" key="3">
    <source>
        <dbReference type="Proteomes" id="UP000440224"/>
    </source>
</evidence>
<evidence type="ECO:0000313" key="2">
    <source>
        <dbReference type="EMBL" id="MRG93308.1"/>
    </source>
</evidence>
<gene>
    <name evidence="2" type="ORF">GF068_15405</name>
</gene>
<dbReference type="AlphaFoldDB" id="A0A6N7PMR7"/>
<proteinExistence type="predicted"/>
<accession>A0A6N7PMR7</accession>
<protein>
    <submittedName>
        <fullName evidence="2">Uncharacterized protein</fullName>
    </submittedName>
</protein>
<feature type="compositionally biased region" description="Basic and acidic residues" evidence="1">
    <location>
        <begin position="208"/>
        <end position="222"/>
    </location>
</feature>